<feature type="region of interest" description="C-terminal hotdog fold" evidence="9">
    <location>
        <begin position="1089"/>
        <end position="1227"/>
    </location>
</feature>
<feature type="domain" description="Ketosynthase family 3 (KS3)" evidence="11">
    <location>
        <begin position="33"/>
        <end position="457"/>
    </location>
</feature>
<comment type="pathway">
    <text evidence="2">Antibiotic biosynthesis.</text>
</comment>
<dbReference type="Pfam" id="PF16197">
    <property type="entry name" value="KAsynt_C_assoc"/>
    <property type="match status" value="1"/>
</dbReference>
<dbReference type="SMART" id="SM00826">
    <property type="entry name" value="PKS_DH"/>
    <property type="match status" value="1"/>
</dbReference>
<evidence type="ECO:0000256" key="7">
    <source>
        <dbReference type="ARBA" id="ARBA00023268"/>
    </source>
</evidence>
<dbReference type="Gene3D" id="3.40.50.720">
    <property type="entry name" value="NAD(P)-binding Rossmann-like Domain"/>
    <property type="match status" value="1"/>
</dbReference>
<dbReference type="SUPFAM" id="SSF53901">
    <property type="entry name" value="Thiolase-like"/>
    <property type="match status" value="1"/>
</dbReference>
<dbReference type="GO" id="GO:0031177">
    <property type="term" value="F:phosphopantetheine binding"/>
    <property type="evidence" value="ECO:0007669"/>
    <property type="project" value="InterPro"/>
</dbReference>
<dbReference type="Pfam" id="PF13602">
    <property type="entry name" value="ADH_zinc_N_2"/>
    <property type="match status" value="1"/>
</dbReference>
<dbReference type="Pfam" id="PF08659">
    <property type="entry name" value="KR"/>
    <property type="match status" value="1"/>
</dbReference>
<feature type="active site" description="Proton donor; for dehydratase activity" evidence="9">
    <location>
        <position position="1148"/>
    </location>
</feature>
<dbReference type="SMART" id="SM00825">
    <property type="entry name" value="PKS_KS"/>
    <property type="match status" value="1"/>
</dbReference>
<dbReference type="SUPFAM" id="SSF47336">
    <property type="entry name" value="ACP-like"/>
    <property type="match status" value="1"/>
</dbReference>
<dbReference type="FunFam" id="3.40.47.10:FF:000019">
    <property type="entry name" value="Polyketide synthase type I"/>
    <property type="match status" value="1"/>
</dbReference>
<dbReference type="SMART" id="SM00829">
    <property type="entry name" value="PKS_ER"/>
    <property type="match status" value="1"/>
</dbReference>
<dbReference type="InterPro" id="IPR013968">
    <property type="entry name" value="PKS_KR"/>
</dbReference>
<dbReference type="PANTHER" id="PTHR43775:SF51">
    <property type="entry name" value="INACTIVE PHENOLPHTHIOCEROL SYNTHESIS POLYKETIDE SYNTHASE TYPE I PKS1-RELATED"/>
    <property type="match status" value="1"/>
</dbReference>
<dbReference type="GO" id="GO:0033068">
    <property type="term" value="P:macrolide biosynthetic process"/>
    <property type="evidence" value="ECO:0007669"/>
    <property type="project" value="UniProtKB-ARBA"/>
</dbReference>
<dbReference type="Pfam" id="PF00550">
    <property type="entry name" value="PP-binding"/>
    <property type="match status" value="1"/>
</dbReference>
<dbReference type="InterPro" id="IPR049552">
    <property type="entry name" value="PKS_DH_N"/>
</dbReference>
<dbReference type="SUPFAM" id="SSF51735">
    <property type="entry name" value="NAD(P)-binding Rossmann-fold domains"/>
    <property type="match status" value="3"/>
</dbReference>
<keyword evidence="14" id="KW-1185">Reference proteome</keyword>
<dbReference type="SUPFAM" id="SSF55048">
    <property type="entry name" value="Probable ACP-binding domain of malonyl-CoA ACP transacylase"/>
    <property type="match status" value="1"/>
</dbReference>
<comment type="cofactor">
    <cofactor evidence="1">
        <name>pantetheine 4'-phosphate</name>
        <dbReference type="ChEBI" id="CHEBI:47942"/>
    </cofactor>
</comment>
<dbReference type="Pfam" id="PF14765">
    <property type="entry name" value="PS-DH"/>
    <property type="match status" value="1"/>
</dbReference>
<dbReference type="InterPro" id="IPR014031">
    <property type="entry name" value="Ketoacyl_synth_C"/>
</dbReference>
<dbReference type="InterPro" id="IPR036736">
    <property type="entry name" value="ACP-like_sf"/>
</dbReference>
<dbReference type="Gene3D" id="3.40.50.11460">
    <property type="match status" value="1"/>
</dbReference>
<evidence type="ECO:0000313" key="14">
    <source>
        <dbReference type="Proteomes" id="UP000501240"/>
    </source>
</evidence>
<dbReference type="SMART" id="SM00823">
    <property type="entry name" value="PKS_PP"/>
    <property type="match status" value="1"/>
</dbReference>
<dbReference type="InterPro" id="IPR001227">
    <property type="entry name" value="Ac_transferase_dom_sf"/>
</dbReference>
<dbReference type="InterPro" id="IPR032821">
    <property type="entry name" value="PKS_assoc"/>
</dbReference>
<dbReference type="InterPro" id="IPR049900">
    <property type="entry name" value="PKS_mFAS_DH"/>
</dbReference>
<dbReference type="SMART" id="SM01294">
    <property type="entry name" value="PKS_PP_betabranch"/>
    <property type="match status" value="1"/>
</dbReference>
<dbReference type="Gene3D" id="1.10.1200.10">
    <property type="entry name" value="ACP-like"/>
    <property type="match status" value="1"/>
</dbReference>
<evidence type="ECO:0000259" key="10">
    <source>
        <dbReference type="PROSITE" id="PS50075"/>
    </source>
</evidence>
<dbReference type="RefSeq" id="WP_173092959.1">
    <property type="nucleotide sequence ID" value="NZ_CP053892.1"/>
</dbReference>
<feature type="active site" description="Proton acceptor; for dehydratase activity" evidence="9">
    <location>
        <position position="982"/>
    </location>
</feature>
<dbReference type="PROSITE" id="PS52004">
    <property type="entry name" value="KS3_2"/>
    <property type="match status" value="1"/>
</dbReference>
<protein>
    <submittedName>
        <fullName evidence="13">Type I polyketide synthase</fullName>
    </submittedName>
</protein>
<dbReference type="InterPro" id="IPR036291">
    <property type="entry name" value="NAD(P)-bd_dom_sf"/>
</dbReference>
<dbReference type="InterPro" id="IPR009081">
    <property type="entry name" value="PP-bd_ACP"/>
</dbReference>
<dbReference type="InterPro" id="IPR049551">
    <property type="entry name" value="PKS_DH_C"/>
</dbReference>
<feature type="domain" description="PKS/mFAS DH" evidence="12">
    <location>
        <begin position="950"/>
        <end position="1227"/>
    </location>
</feature>
<dbReference type="InterPro" id="IPR011032">
    <property type="entry name" value="GroES-like_sf"/>
</dbReference>
<dbReference type="InterPro" id="IPR020843">
    <property type="entry name" value="ER"/>
</dbReference>
<dbReference type="Gene3D" id="3.40.47.10">
    <property type="match status" value="1"/>
</dbReference>
<evidence type="ECO:0000256" key="3">
    <source>
        <dbReference type="ARBA" id="ARBA00022450"/>
    </source>
</evidence>
<dbReference type="InterPro" id="IPR050091">
    <property type="entry name" value="PKS_NRPS_Biosynth_Enz"/>
</dbReference>
<dbReference type="InterPro" id="IPR042104">
    <property type="entry name" value="PKS_dehydratase_sf"/>
</dbReference>
<dbReference type="InterPro" id="IPR016035">
    <property type="entry name" value="Acyl_Trfase/lysoPLipase"/>
</dbReference>
<dbReference type="CDD" id="cd00833">
    <property type="entry name" value="PKS"/>
    <property type="match status" value="1"/>
</dbReference>
<keyword evidence="7" id="KW-0511">Multifunctional enzyme</keyword>
<evidence type="ECO:0000256" key="8">
    <source>
        <dbReference type="ARBA" id="ARBA00023315"/>
    </source>
</evidence>
<gene>
    <name evidence="13" type="ORF">ACTIVE_0825</name>
</gene>
<dbReference type="InterPro" id="IPR020806">
    <property type="entry name" value="PKS_PP-bd"/>
</dbReference>
<dbReference type="Pfam" id="PF08990">
    <property type="entry name" value="Docking"/>
    <property type="match status" value="1"/>
</dbReference>
<dbReference type="PROSITE" id="PS50075">
    <property type="entry name" value="CARRIER"/>
    <property type="match status" value="1"/>
</dbReference>
<dbReference type="Gene3D" id="3.10.129.110">
    <property type="entry name" value="Polyketide synthase dehydratase"/>
    <property type="match status" value="1"/>
</dbReference>
<dbReference type="InterPro" id="IPR014043">
    <property type="entry name" value="Acyl_transferase_dom"/>
</dbReference>
<dbReference type="InterPro" id="IPR013154">
    <property type="entry name" value="ADH-like_N"/>
</dbReference>
<evidence type="ECO:0000256" key="2">
    <source>
        <dbReference type="ARBA" id="ARBA00004792"/>
    </source>
</evidence>
<dbReference type="EMBL" id="CP053892">
    <property type="protein sequence ID" value="QKG19189.1"/>
    <property type="molecule type" value="Genomic_DNA"/>
</dbReference>
<dbReference type="SUPFAM" id="SSF50129">
    <property type="entry name" value="GroES-like"/>
    <property type="match status" value="1"/>
</dbReference>
<dbReference type="InterPro" id="IPR018201">
    <property type="entry name" value="Ketoacyl_synth_AS"/>
</dbReference>
<dbReference type="InterPro" id="IPR015083">
    <property type="entry name" value="NorB/c/GfsB-D-like_docking"/>
</dbReference>
<evidence type="ECO:0000259" key="12">
    <source>
        <dbReference type="PROSITE" id="PS52019"/>
    </source>
</evidence>
<dbReference type="InterPro" id="IPR016036">
    <property type="entry name" value="Malonyl_transacylase_ACP-bd"/>
</dbReference>
<dbReference type="SMART" id="SM00822">
    <property type="entry name" value="PKS_KR"/>
    <property type="match status" value="1"/>
</dbReference>
<keyword evidence="6" id="KW-0045">Antibiotic biosynthesis</keyword>
<dbReference type="SUPFAM" id="SSF52151">
    <property type="entry name" value="FabD/lysophospholipase-like"/>
    <property type="match status" value="1"/>
</dbReference>
<dbReference type="PANTHER" id="PTHR43775">
    <property type="entry name" value="FATTY ACID SYNTHASE"/>
    <property type="match status" value="1"/>
</dbReference>
<dbReference type="Pfam" id="PF08240">
    <property type="entry name" value="ADH_N"/>
    <property type="match status" value="1"/>
</dbReference>
<dbReference type="GO" id="GO:0004312">
    <property type="term" value="F:fatty acid synthase activity"/>
    <property type="evidence" value="ECO:0007669"/>
    <property type="project" value="TreeGrafter"/>
</dbReference>
<dbReference type="PROSITE" id="PS52019">
    <property type="entry name" value="PKS_MFAS_DH"/>
    <property type="match status" value="1"/>
</dbReference>
<evidence type="ECO:0000313" key="13">
    <source>
        <dbReference type="EMBL" id="QKG19189.1"/>
    </source>
</evidence>
<dbReference type="SMART" id="SM00827">
    <property type="entry name" value="PKS_AT"/>
    <property type="match status" value="1"/>
</dbReference>
<dbReference type="GO" id="GO:0016491">
    <property type="term" value="F:oxidoreductase activity"/>
    <property type="evidence" value="ECO:0007669"/>
    <property type="project" value="InterPro"/>
</dbReference>
<keyword evidence="8" id="KW-0012">Acyltransferase</keyword>
<dbReference type="GO" id="GO:0004315">
    <property type="term" value="F:3-oxoacyl-[acyl-carrier-protein] synthase activity"/>
    <property type="evidence" value="ECO:0007669"/>
    <property type="project" value="InterPro"/>
</dbReference>
<keyword evidence="4" id="KW-0597">Phosphoprotein</keyword>
<sequence>MEQEDKLRDYLKQVTAKLRRTREHLREMRERDREPIAIVGMGCRYPGGVREPADLWDLVASGRDAISGFPGDRGWDVLEDMSGADSGGDVSSYARQGGFIEDVADFDAGFFGISPREALAMDPQQRLLLEAAWEAFEQAGIAPGSLRGSRTGVFAGATYSGYTADGAEGAEGYLLTGGLTAVISGRVSYTLGLEGPAVTVDTACSSSLVALHLACQALRAGECELALAAGVAVLVTPGAFAEFSRQRGMAADGRCKAFSADADGIGWGEGAGTLLLERLSDARRNGHEVLAVIRGSAVNQDGASNGLAAPNGPSQQRVIRAALENARLAAAEVDAVEAHGTGTTLGDPIEAQALLATYGQGRTADRPLWLGSVKSNIGHTQCAAGMAGVIKMVLALRHEALPPTLHAAEPSPHVDWSAGHVRLLTEQVPWPANGRPRRAGVSAFGVSGTNVHVILEEPPGTEDTTSADADDTAVETAGAGPLVLSPGRPAWTVSGRGAAGLAAQAARLRDFVLDRPDLDVDDVGWSLATTRSAFEHRAVVTGAGRDELLSGLAAVAAGEPAAGVVTGIAEEANQVVLVFPGQGTQWVGMGRELAASSPVFAARLAECADALAPFVDWSLQDVLNGADGAPGLETADVVQPALWAVMVSLAAVWEAAGVRPEAVVGHSQGEIAAACVAGILSLPDAARVVALRSKALTVLAGRGGMLSVAEDAGKVRERLAAWGDRLSVAAVNGPAATVVSGEPEALDGLAAACEAESVRTRLLPVDYASHSAQVEAIEQEIHDVLKGIVPGQAKVQMVSAMTGEFLDGPELDASYWYASLRAPVEFDRAIRVLAEAGHQVFIEASPHPVLTSAITGTLEETAQAGGSDGMPPVAPIVAGTLRRDDGGPGRLLLSLAEVQVRGVDVDWRAVLPAGRRVALPTYAFQRQRYWPRLDPAVGDVSSAGLEAVGHPLLSAAVELADGTGLLFTGRLSARSQPWLADHMLADSVVLPGTAFVELAVRAGHQAGCPRVRELAVAEPLVLPSGHAVSLQVRVGAPDGDGVRSVEVCSRAEDVPDGPWTQHARGLLAPAADAAPADADDLAVWPPRGAARMDIEGVYGRLAEAGYGYGPVFQGLRAAWQRNGQVFAEVALPEDCDAGSFGLHPALLDAALHVTGQAAALDAGRGEMRLATGWNEVSLHAAGASVLRVRLSQDPSGAWSLLAADPAGAPVVSVGSLTFEQVPAEQLTAAGAGLRDTLLTVDWVPVPGGVPPTDLALIGDDLWDLAPALTDSGTTVRAYPDLPALLAATDATEHFPEIVLTCPHADSSAGPVDELVRDWLDAELPAAARLVLVTRGAAGTDVTDLDGAALWGRIRAEQAAHPGRLVLADLPVATAPDGRDVVRLIAADAGEPELAVRDGAVLARRLVRPSGGLVPPDGGVPWRLAAEERGTLDGLALMPCPEAAAPLEPGQVRVAVRAAGVNFTDVLVGLAMVPGAVEMGSEIAGVVLETGPGVTGTAVGDRVLGTVSGGFGPVTVADARLLAPFPASWSFAEAASVPMAAAAAWFALVDLAEARPGERLLVHEAAEAVGMAAVAIGRHLGLEVFGTADPAKHGALARLGLDADHVASSRTAEFEEAFLDITGGAGMDIVLNALAGELTDASLRLLPRGGTFLELGKTDVRDADRVAADHPGVTYRPFDTGDAGRERFGEILAHTVALLAAGDLPMVPVRAWDVRRAPEAFRYLSQGRHVGKIVLTVPPDPAVPREPGTVLVSGVRAAPLARPLASTGRAARLMLACREGPAATGLPHLVADLAASGTAVQVSACDTADRDALTALLASAEAPLTAVVHAADCPARSADPRDEAAWNLHELTRGADLELFTLLTSANETIGGGNGTAARAEALAAHRRAAGLPATVLAWEPADATEAEAGTLLEAALSGDEAVLISARPDLAGLRARAAQGADVPALWRDLIGGPTAPPAAASGDGDDGQALARRLAGLPAAERNRLLLDLVNAHVAAVLGHASPNAIEPGRAFSAIGFDSLTAVELRNRLNAATGLRLPATLIFDHPTPVAIAEFLRASLSADDGGSAETEEERFRNALASIPLSRFRDAGLMDALLRLAELDDDAPAPDGNGQLETIDSMDAESLVRMAFGGEEADI</sequence>
<feature type="domain" description="Carrier" evidence="10">
    <location>
        <begin position="1985"/>
        <end position="2060"/>
    </location>
</feature>
<organism evidence="13 14">
    <name type="scientific">Actinomadura verrucosospora</name>
    <dbReference type="NCBI Taxonomy" id="46165"/>
    <lineage>
        <taxon>Bacteria</taxon>
        <taxon>Bacillati</taxon>
        <taxon>Actinomycetota</taxon>
        <taxon>Actinomycetes</taxon>
        <taxon>Streptosporangiales</taxon>
        <taxon>Thermomonosporaceae</taxon>
        <taxon>Actinomadura</taxon>
    </lineage>
</organism>
<dbReference type="Pfam" id="PF21089">
    <property type="entry name" value="PKS_DH_N"/>
    <property type="match status" value="1"/>
</dbReference>
<dbReference type="Gene3D" id="3.90.180.10">
    <property type="entry name" value="Medium-chain alcohol dehydrogenases, catalytic domain"/>
    <property type="match status" value="1"/>
</dbReference>
<proteinExistence type="predicted"/>
<evidence type="ECO:0000259" key="11">
    <source>
        <dbReference type="PROSITE" id="PS52004"/>
    </source>
</evidence>
<dbReference type="CDD" id="cd05195">
    <property type="entry name" value="enoyl_red"/>
    <property type="match status" value="1"/>
</dbReference>
<dbReference type="FunFam" id="3.40.366.10:FF:000002">
    <property type="entry name" value="Probable polyketide synthase 2"/>
    <property type="match status" value="1"/>
</dbReference>
<dbReference type="GO" id="GO:0006633">
    <property type="term" value="P:fatty acid biosynthetic process"/>
    <property type="evidence" value="ECO:0007669"/>
    <property type="project" value="InterPro"/>
</dbReference>
<evidence type="ECO:0000256" key="1">
    <source>
        <dbReference type="ARBA" id="ARBA00001957"/>
    </source>
</evidence>
<dbReference type="InterPro" id="IPR016039">
    <property type="entry name" value="Thiolase-like"/>
</dbReference>
<dbReference type="Pfam" id="PF00698">
    <property type="entry name" value="Acyl_transf_1"/>
    <property type="match status" value="1"/>
</dbReference>
<dbReference type="PROSITE" id="PS00012">
    <property type="entry name" value="PHOSPHOPANTETHEINE"/>
    <property type="match status" value="1"/>
</dbReference>
<dbReference type="InterPro" id="IPR020841">
    <property type="entry name" value="PKS_Beta-ketoAc_synthase_dom"/>
</dbReference>
<dbReference type="InterPro" id="IPR006162">
    <property type="entry name" value="Ppantetheine_attach_site"/>
</dbReference>
<dbReference type="InterPro" id="IPR020807">
    <property type="entry name" value="PKS_DH"/>
</dbReference>
<feature type="region of interest" description="N-terminal hotdog fold" evidence="9">
    <location>
        <begin position="950"/>
        <end position="1074"/>
    </location>
</feature>
<name>A0A7D4AKV5_ACTVE</name>
<evidence type="ECO:0000256" key="6">
    <source>
        <dbReference type="ARBA" id="ARBA00023194"/>
    </source>
</evidence>
<dbReference type="FunFam" id="1.10.1200.10:FF:000007">
    <property type="entry name" value="Probable polyketide synthase pks17"/>
    <property type="match status" value="1"/>
</dbReference>
<evidence type="ECO:0000256" key="5">
    <source>
        <dbReference type="ARBA" id="ARBA00022679"/>
    </source>
</evidence>
<dbReference type="Gene3D" id="3.30.70.3290">
    <property type="match status" value="1"/>
</dbReference>
<dbReference type="Pfam" id="PF02801">
    <property type="entry name" value="Ketoacyl-synt_C"/>
    <property type="match status" value="1"/>
</dbReference>
<evidence type="ECO:0000256" key="9">
    <source>
        <dbReference type="PROSITE-ProRule" id="PRU01363"/>
    </source>
</evidence>
<accession>A0A7D4AKV5</accession>
<keyword evidence="3" id="KW-0596">Phosphopantetheine</keyword>
<keyword evidence="5" id="KW-0808">Transferase</keyword>
<evidence type="ECO:0000256" key="4">
    <source>
        <dbReference type="ARBA" id="ARBA00022553"/>
    </source>
</evidence>
<dbReference type="Proteomes" id="UP000501240">
    <property type="component" value="Chromosome"/>
</dbReference>
<dbReference type="PROSITE" id="PS00606">
    <property type="entry name" value="KS3_1"/>
    <property type="match status" value="1"/>
</dbReference>
<dbReference type="Gene3D" id="3.40.366.10">
    <property type="entry name" value="Malonyl-Coenzyme A Acyl Carrier Protein, domain 2"/>
    <property type="match status" value="1"/>
</dbReference>
<reference evidence="13 14" key="1">
    <citation type="submission" date="2020-05" db="EMBL/GenBank/DDBJ databases">
        <title>Actinomadura verrucosospora NRRL-B18236 (PFL_A860) Genome sequencing and assembly.</title>
        <authorList>
            <person name="Samborskyy M."/>
        </authorList>
    </citation>
    <scope>NUCLEOTIDE SEQUENCE [LARGE SCALE GENOMIC DNA]</scope>
    <source>
        <strain evidence="13 14">NRRL:B18236</strain>
    </source>
</reference>
<dbReference type="Pfam" id="PF00109">
    <property type="entry name" value="ketoacyl-synt"/>
    <property type="match status" value="1"/>
</dbReference>
<dbReference type="InterPro" id="IPR014030">
    <property type="entry name" value="Ketoacyl_synth_N"/>
</dbReference>
<dbReference type="InterPro" id="IPR057326">
    <property type="entry name" value="KR_dom"/>
</dbReference>